<gene>
    <name evidence="9" type="ORF">FOZ62_020717</name>
</gene>
<keyword evidence="4" id="KW-0029">Amino-acid transport</keyword>
<feature type="transmembrane region" description="Helical" evidence="7">
    <location>
        <begin position="247"/>
        <end position="268"/>
    </location>
</feature>
<dbReference type="InterPro" id="IPR013057">
    <property type="entry name" value="AA_transpt_TM"/>
</dbReference>
<keyword evidence="6 7" id="KW-0472">Membrane</keyword>
<keyword evidence="2" id="KW-0813">Transport</keyword>
<dbReference type="AlphaFoldDB" id="A0A7J6UAM7"/>
<evidence type="ECO:0000256" key="4">
    <source>
        <dbReference type="ARBA" id="ARBA00022970"/>
    </source>
</evidence>
<dbReference type="Proteomes" id="UP000574390">
    <property type="component" value="Unassembled WGS sequence"/>
</dbReference>
<feature type="transmembrane region" description="Helical" evidence="7">
    <location>
        <begin position="177"/>
        <end position="196"/>
    </location>
</feature>
<evidence type="ECO:0000259" key="8">
    <source>
        <dbReference type="Pfam" id="PF01490"/>
    </source>
</evidence>
<organism evidence="9 10">
    <name type="scientific">Perkinsus olseni</name>
    <name type="common">Perkinsus atlanticus</name>
    <dbReference type="NCBI Taxonomy" id="32597"/>
    <lineage>
        <taxon>Eukaryota</taxon>
        <taxon>Sar</taxon>
        <taxon>Alveolata</taxon>
        <taxon>Perkinsozoa</taxon>
        <taxon>Perkinsea</taxon>
        <taxon>Perkinsida</taxon>
        <taxon>Perkinsidae</taxon>
        <taxon>Perkinsus</taxon>
    </lineage>
</organism>
<proteinExistence type="predicted"/>
<dbReference type="PANTHER" id="PTHR22950">
    <property type="entry name" value="AMINO ACID TRANSPORTER"/>
    <property type="match status" value="1"/>
</dbReference>
<name>A0A7J6UAM7_PEROL</name>
<evidence type="ECO:0000256" key="3">
    <source>
        <dbReference type="ARBA" id="ARBA00022692"/>
    </source>
</evidence>
<evidence type="ECO:0000256" key="7">
    <source>
        <dbReference type="SAM" id="Phobius"/>
    </source>
</evidence>
<evidence type="ECO:0000256" key="6">
    <source>
        <dbReference type="ARBA" id="ARBA00023136"/>
    </source>
</evidence>
<feature type="non-terminal residue" evidence="9">
    <location>
        <position position="282"/>
    </location>
</feature>
<sequence length="282" mass="31229">MVLSHEKSRRRVCRWCGMTKWRGWRMDYVWNFKEDLQLLGIDIDDPKEKLLPNRICRICRMCFQEVGGTPEAWQRPSLRTLTTLKGSSVTAEFPSIGRPYTVMSPGLTTVDAKPEPLERLHSYEDDNNELQIPQSATWILTTASHGDDQTGPGPIEPGVLNLCATTIGAGMLGLPKAFASCGIVIGVLVIITTSWATDRTLLWLVLCARESRRRCIEAGHQVLVYAVCLRSYEGNAQVYLGVTGERILNTTLLLLLVGACMAMMVITIDLSPPFLAPILPGA</sequence>
<dbReference type="GO" id="GO:0015179">
    <property type="term" value="F:L-amino acid transmembrane transporter activity"/>
    <property type="evidence" value="ECO:0007669"/>
    <property type="project" value="TreeGrafter"/>
</dbReference>
<evidence type="ECO:0000313" key="9">
    <source>
        <dbReference type="EMBL" id="KAF4754240.1"/>
    </source>
</evidence>
<evidence type="ECO:0000256" key="2">
    <source>
        <dbReference type="ARBA" id="ARBA00022448"/>
    </source>
</evidence>
<protein>
    <recommendedName>
        <fullName evidence="8">Amino acid transporter transmembrane domain-containing protein</fullName>
    </recommendedName>
</protein>
<reference evidence="9 10" key="1">
    <citation type="submission" date="2020-04" db="EMBL/GenBank/DDBJ databases">
        <title>Perkinsus olseni comparative genomics.</title>
        <authorList>
            <person name="Bogema D.R."/>
        </authorList>
    </citation>
    <scope>NUCLEOTIDE SEQUENCE [LARGE SCALE GENOMIC DNA]</scope>
    <source>
        <strain evidence="9">ATCC PRA-205</strain>
    </source>
</reference>
<dbReference type="Pfam" id="PF01490">
    <property type="entry name" value="Aa_trans"/>
    <property type="match status" value="1"/>
</dbReference>
<evidence type="ECO:0000313" key="10">
    <source>
        <dbReference type="Proteomes" id="UP000574390"/>
    </source>
</evidence>
<accession>A0A7J6UAM7</accession>
<keyword evidence="5 7" id="KW-1133">Transmembrane helix</keyword>
<evidence type="ECO:0000256" key="5">
    <source>
        <dbReference type="ARBA" id="ARBA00022989"/>
    </source>
</evidence>
<dbReference type="PANTHER" id="PTHR22950:SF646">
    <property type="entry name" value="SODIUM-COUPLED NEUTRAL AMINO ACID TRANSPORTER 10-RELATED"/>
    <property type="match status" value="1"/>
</dbReference>
<comment type="subcellular location">
    <subcellularLocation>
        <location evidence="1">Membrane</location>
        <topology evidence="1">Multi-pass membrane protein</topology>
    </subcellularLocation>
</comment>
<keyword evidence="3 7" id="KW-0812">Transmembrane</keyword>
<evidence type="ECO:0000256" key="1">
    <source>
        <dbReference type="ARBA" id="ARBA00004141"/>
    </source>
</evidence>
<dbReference type="GO" id="GO:0016020">
    <property type="term" value="C:membrane"/>
    <property type="evidence" value="ECO:0007669"/>
    <property type="project" value="UniProtKB-SubCell"/>
</dbReference>
<feature type="domain" description="Amino acid transporter transmembrane" evidence="8">
    <location>
        <begin position="158"/>
        <end position="269"/>
    </location>
</feature>
<dbReference type="EMBL" id="JABANM010001467">
    <property type="protein sequence ID" value="KAF4754240.1"/>
    <property type="molecule type" value="Genomic_DNA"/>
</dbReference>
<comment type="caution">
    <text evidence="9">The sequence shown here is derived from an EMBL/GenBank/DDBJ whole genome shotgun (WGS) entry which is preliminary data.</text>
</comment>